<keyword evidence="2" id="KW-0472">Membrane</keyword>
<evidence type="ECO:0000256" key="1">
    <source>
        <dbReference type="SAM" id="MobiDB-lite"/>
    </source>
</evidence>
<gene>
    <name evidence="3" type="ORF">HZS55_16655</name>
</gene>
<evidence type="ECO:0000256" key="2">
    <source>
        <dbReference type="SAM" id="Phobius"/>
    </source>
</evidence>
<dbReference type="Proteomes" id="UP000509667">
    <property type="component" value="Chromosome"/>
</dbReference>
<dbReference type="OrthoDB" id="383488at2157"/>
<keyword evidence="2" id="KW-0812">Transmembrane</keyword>
<dbReference type="KEGG" id="hrr:HZS55_16655"/>
<evidence type="ECO:0000313" key="4">
    <source>
        <dbReference type="Proteomes" id="UP000509667"/>
    </source>
</evidence>
<dbReference type="EMBL" id="CP058910">
    <property type="protein sequence ID" value="QLH78819.1"/>
    <property type="molecule type" value="Genomic_DNA"/>
</dbReference>
<dbReference type="RefSeq" id="WP_179908697.1">
    <property type="nucleotide sequence ID" value="NZ_CP058910.1"/>
</dbReference>
<reference evidence="3 4" key="1">
    <citation type="submission" date="2020-07" db="EMBL/GenBank/DDBJ databases">
        <title>Halosimplex pelagicum sp. nov. and Halosimplex rubrum sp. nov., isolated from salted brown alga Laminaria, and emended description of the genus Halosimplex.</title>
        <authorList>
            <person name="Cui H."/>
        </authorList>
    </citation>
    <scope>NUCLEOTIDE SEQUENCE [LARGE SCALE GENOMIC DNA]</scope>
    <source>
        <strain evidence="3 4">R27</strain>
    </source>
</reference>
<accession>A0A7D5PBX8</accession>
<feature type="transmembrane region" description="Helical" evidence="2">
    <location>
        <begin position="64"/>
        <end position="82"/>
    </location>
</feature>
<keyword evidence="2" id="KW-1133">Transmembrane helix</keyword>
<feature type="compositionally biased region" description="Polar residues" evidence="1">
    <location>
        <begin position="24"/>
        <end position="35"/>
    </location>
</feature>
<evidence type="ECO:0000313" key="3">
    <source>
        <dbReference type="EMBL" id="QLH78819.1"/>
    </source>
</evidence>
<name>A0A7D5PBX8_9EURY</name>
<protein>
    <submittedName>
        <fullName evidence="3">Uncharacterized protein</fullName>
    </submittedName>
</protein>
<proteinExistence type="predicted"/>
<keyword evidence="4" id="KW-1185">Reference proteome</keyword>
<sequence>MDEDSGSGMGHTSTGGTTDGEVRSSMTNEGSNSNEVGAKDLKALGYDIEVDRSTGDSTDSGTPVVRYALYLTVCLVVLAILLSTL</sequence>
<feature type="region of interest" description="Disordered" evidence="1">
    <location>
        <begin position="1"/>
        <end position="38"/>
    </location>
</feature>
<dbReference type="AlphaFoldDB" id="A0A7D5PBX8"/>
<organism evidence="3 4">
    <name type="scientific">Halosimplex rubrum</name>
    <dbReference type="NCBI Taxonomy" id="869889"/>
    <lineage>
        <taxon>Archaea</taxon>
        <taxon>Methanobacteriati</taxon>
        <taxon>Methanobacteriota</taxon>
        <taxon>Stenosarchaea group</taxon>
        <taxon>Halobacteria</taxon>
        <taxon>Halobacteriales</taxon>
        <taxon>Haloarculaceae</taxon>
        <taxon>Halosimplex</taxon>
    </lineage>
</organism>
<dbReference type="GeneID" id="56079528"/>